<accession>A0A4Z0GT70</accession>
<dbReference type="Proteomes" id="UP000297982">
    <property type="component" value="Unassembled WGS sequence"/>
</dbReference>
<dbReference type="RefSeq" id="WP_135328797.1">
    <property type="nucleotide sequence ID" value="NZ_FVYZ01000004.1"/>
</dbReference>
<evidence type="ECO:0000313" key="2">
    <source>
        <dbReference type="EMBL" id="TGB00752.1"/>
    </source>
</evidence>
<dbReference type="EMBL" id="SRJC01000011">
    <property type="protein sequence ID" value="TGB00752.1"/>
    <property type="molecule type" value="Genomic_DNA"/>
</dbReference>
<evidence type="ECO:0000313" key="3">
    <source>
        <dbReference type="Proteomes" id="UP000297982"/>
    </source>
</evidence>
<dbReference type="InterPro" id="IPR031616">
    <property type="entry name" value="BsrE-like"/>
</dbReference>
<proteinExistence type="predicted"/>
<reference evidence="2 3" key="1">
    <citation type="journal article" date="2003" name="Int. J. Syst. Evol. Microbiol.">
        <title>Halobacillus salinus sp. nov., isolated from a salt lake on the coast of the East Sea in Korea.</title>
        <authorList>
            <person name="Yoon J.H."/>
            <person name="Kang K.H."/>
            <person name="Park Y.H."/>
        </authorList>
    </citation>
    <scope>NUCLEOTIDE SEQUENCE [LARGE SCALE GENOMIC DNA]</scope>
    <source>
        <strain evidence="2 3">HSL-3</strain>
    </source>
</reference>
<gene>
    <name evidence="2" type="ORF">E4663_19240</name>
</gene>
<evidence type="ECO:0000256" key="1">
    <source>
        <dbReference type="SAM" id="Phobius"/>
    </source>
</evidence>
<keyword evidence="1" id="KW-0812">Transmembrane</keyword>
<keyword evidence="1" id="KW-1133">Transmembrane helix</keyword>
<comment type="caution">
    <text evidence="2">The sequence shown here is derived from an EMBL/GenBank/DDBJ whole genome shotgun (WGS) entry which is preliminary data.</text>
</comment>
<dbReference type="Pfam" id="PF16935">
    <property type="entry name" value="Hol_Tox"/>
    <property type="match status" value="1"/>
</dbReference>
<organism evidence="2 3">
    <name type="scientific">Halobacillus salinus</name>
    <dbReference type="NCBI Taxonomy" id="192814"/>
    <lineage>
        <taxon>Bacteria</taxon>
        <taxon>Bacillati</taxon>
        <taxon>Bacillota</taxon>
        <taxon>Bacilli</taxon>
        <taxon>Bacillales</taxon>
        <taxon>Bacillaceae</taxon>
        <taxon>Halobacillus</taxon>
    </lineage>
</organism>
<protein>
    <submittedName>
        <fullName evidence="2">Putative holin-like toxin</fullName>
    </submittedName>
</protein>
<dbReference type="OrthoDB" id="2972550at2"/>
<sequence length="31" mass="3550">MGLYEVLMVMFAFGTFLIALLTLVIKMINKK</sequence>
<name>A0A4Z0GT70_9BACI</name>
<feature type="transmembrane region" description="Helical" evidence="1">
    <location>
        <begin position="6"/>
        <end position="25"/>
    </location>
</feature>
<keyword evidence="3" id="KW-1185">Reference proteome</keyword>
<keyword evidence="1" id="KW-0472">Membrane</keyword>
<dbReference type="AlphaFoldDB" id="A0A4Z0GT70"/>